<evidence type="ECO:0000313" key="5">
    <source>
        <dbReference type="EMBL" id="KAA5546973.1"/>
    </source>
</evidence>
<feature type="region of interest" description="Disordered" evidence="2">
    <location>
        <begin position="308"/>
        <end position="328"/>
    </location>
</feature>
<dbReference type="InterPro" id="IPR016039">
    <property type="entry name" value="Thiolase-like"/>
</dbReference>
<sequence>MPSLSRPVNLPENLLITGATGMVGASVLARLSLAGRRCVVVARDKGAISAQDRLDGILRRFESAWDTTLPRPIVFRGDINQVDLGLDAEARRWIARHCDSVLHSAASLSFLPAAENPEGEPYRTNLGGTENVLKFADRCGLRHFFHVSTAYVCGIQSGRVREDSLNHGQAFANDYEHSKVQAESLAREFWLDANVPQRSLTVFRPSIVIDPLGLTPVSGDRTIYAAFSMYQMLATRFGLPEDGEWFRNLGFDGQEHKNLIDVHWIARAIETVLGDPRHRGRVYHLTADGGTPIGSLDAAFRTATERFLNQRQRTTPPRTDRSQSSDQIRAQIDQMAAPFVKTFLPHFRDDPSFDRSNIDRVIATSDLPSPPHIDRDELLQMIGNWTAGTRPAKHRDSQDGHRPRRAVTRRRVYRATETSQHPDAGSQTPVCSKDSSPADHPGQPDAVADDTAADDIVLCGYEVRLPGGVDNALQFEKLLYQGRSAIDVLPAERLDRSLYMDPHVGTPGKTYTEIGGWVDPTPVDPGVASDIDRIGEFDLTHRQFAQVAVAAMKSAIGRGRGQSLDGISRDRAGIFVGHSGGTELGGSLALATLADAATLPIVESREGAIPETLAQQVRKRVSEAIRRNRPRREADGSPELNAYAAASLAARLLDFRGRREVIDAACSSSLIALQHAASAIRRGRLDVAVVGGATYNNVDNLALFSQTGACSATGSFPFDQRASGLVSSEGYVAVVVAKRSAAVAAGLNILATLQGVGISSDGKGKGLWAPRSEGQQLAMRRACDPKDPLRIDYLECHATSTQVGDATELESLQTLLTDRPRKPLPIGSVKSNLGHLLEAAGLVGLVKCVIAMRRGEMPPSINFENPTTSFDWNANTVRVVDAVEPWPEVDPSNHGRTAAVNAFGIGGLNAHAVIMQSAGSDRPNPMPAGRPMPRRTVDGPPDKKPSEPLAIVGRGLVLPGARSVEQLGELLASGRCVLQPPPPQRWPSDGGSTCGSVRPIGITDDGSVGIPPVLCGYVEGFQFDAQSYRIPPKLVGNANPAQLMLIDAVRQAIEEFDGGKWSVDRQRVGVSIGTMFGGQFSNELQVGLRLPEICRHLVQAAVQQGVDLESAQRWAEAYRQAALATYPALLDETGGFTASTLASRIARTFDLMGGACAVDADEASGGLALLTAAEQLAQGDVDLMICGTTQRSLDLVALEQLYRNGRLATAAPQQLGSDDPSRIFPAEGVVIMLLQRLSDAKRANRPIFGVIDGLAESYCENVPLARQTLADQENADAGHPSTRIRRQIGHLGGGHGFVQTVAMTLADADNLHQNRDVRDNATVTEIAADGYQIRYTVSPPHRQRPVMTRPQSASRQDTLNINANSQPVQAVCLRASSREDLATQLKQIAERQVTDPVRHFAADPANQDDVAANPMIAGIVGRSSDELAEAAAALLKGPMSVGQSGTASRHAAFVKLDDITGDRIAWTFPGQGSQYAGQPRTFELDPQCLESVAEFDSQLQQFKLPPVGDRLNDPESKLGREIWWTQAWLLAVGTALTGFLTRRGLRPDVVLGHSFGECTAAWAAGVMSTAQAIEFAKARSEAVTLHGGPHGELLSVRAEPSRVDAILRHQHNACTITHHNAPEQTVIAGDPESIAMAKRHLSAEGVASVVIPVPAAFHTPAMRAAREVLDARQKHVTMRPPRFAFLSATQNRYLAEPDDIRSNLIDQLVTPVGFSAALERLVADGCGLIIEVGPSNVLTRLATATVTSRALCLSADDPQIDAGCQVKLIELASLAFGTSPMQNVSAPHASPSADRPSETPSTFAQPIRDAQPQPQGVDRFRMVDVTRRGRRNGPPSTAAAPPSGHRSPKNHASRPTLNGTRNGVNKRHNGAAAALATTSTVTSAVAETATADPAPSNVSHRRPESARAFLFDLVVDLTGYAPDIIDFEADLEAELGIDSIKKAQLIGELVQWGGLQVTTTDIRLSDYRSMADILGLLQQHPSAGADTFDAVTTRQPESAVQPPSPHAATADNAVESSAAQSTAAQSNDVDPIALERLMIDLLVDQTGYDESLIDMDADLESELGIDSIKRAQLLGELEQQFDLPPIQHANLKLADFPTLASIHGFILEQVANAKKKSPAC</sequence>
<accession>A0A5M6DHP9</accession>
<dbReference type="Gene3D" id="3.40.47.10">
    <property type="match status" value="2"/>
</dbReference>
<evidence type="ECO:0000259" key="4">
    <source>
        <dbReference type="PROSITE" id="PS52004"/>
    </source>
</evidence>
<feature type="region of interest" description="Disordered" evidence="2">
    <location>
        <begin position="1782"/>
        <end position="1866"/>
    </location>
</feature>
<dbReference type="PROSITE" id="PS50075">
    <property type="entry name" value="CARRIER"/>
    <property type="match status" value="2"/>
</dbReference>
<dbReference type="Gene3D" id="1.10.1200.10">
    <property type="entry name" value="ACP-like"/>
    <property type="match status" value="2"/>
</dbReference>
<evidence type="ECO:0000313" key="6">
    <source>
        <dbReference type="Proteomes" id="UP000324479"/>
    </source>
</evidence>
<dbReference type="InterPro" id="IPR001227">
    <property type="entry name" value="Ac_transferase_dom_sf"/>
</dbReference>
<feature type="domain" description="Carrier" evidence="3">
    <location>
        <begin position="1904"/>
        <end position="1981"/>
    </location>
</feature>
<name>A0A5M6DHP9_9BACT</name>
<dbReference type="InterPro" id="IPR014030">
    <property type="entry name" value="Ketoacyl_synth_N"/>
</dbReference>
<dbReference type="Pfam" id="PF00698">
    <property type="entry name" value="Acyl_transf_1"/>
    <property type="match status" value="1"/>
</dbReference>
<feature type="compositionally biased region" description="Basic residues" evidence="2">
    <location>
        <begin position="402"/>
        <end position="413"/>
    </location>
</feature>
<dbReference type="InterPro" id="IPR036291">
    <property type="entry name" value="NAD(P)-bd_dom_sf"/>
</dbReference>
<dbReference type="SMART" id="SM00827">
    <property type="entry name" value="PKS_AT"/>
    <property type="match status" value="1"/>
</dbReference>
<protein>
    <submittedName>
        <fullName evidence="5">Acyltransferase domain-containing protein</fullName>
    </submittedName>
</protein>
<keyword evidence="5" id="KW-0012">Acyltransferase</keyword>
<feature type="domain" description="Carrier" evidence="3">
    <location>
        <begin position="2032"/>
        <end position="2110"/>
    </location>
</feature>
<feature type="compositionally biased region" description="Polar residues" evidence="2">
    <location>
        <begin position="1853"/>
        <end position="1863"/>
    </location>
</feature>
<dbReference type="SUPFAM" id="SSF52151">
    <property type="entry name" value="FabD/lysophospholipase-like"/>
    <property type="match status" value="1"/>
</dbReference>
<dbReference type="InterPro" id="IPR014031">
    <property type="entry name" value="Ketoacyl_synth_C"/>
</dbReference>
<dbReference type="InterPro" id="IPR016036">
    <property type="entry name" value="Malonyl_transacylase_ACP-bd"/>
</dbReference>
<organism evidence="5 6">
    <name type="scientific">Roseiconus nitratireducens</name>
    <dbReference type="NCBI Taxonomy" id="2605748"/>
    <lineage>
        <taxon>Bacteria</taxon>
        <taxon>Pseudomonadati</taxon>
        <taxon>Planctomycetota</taxon>
        <taxon>Planctomycetia</taxon>
        <taxon>Pirellulales</taxon>
        <taxon>Pirellulaceae</taxon>
        <taxon>Roseiconus</taxon>
    </lineage>
</organism>
<dbReference type="InterPro" id="IPR036736">
    <property type="entry name" value="ACP-like_sf"/>
</dbReference>
<reference evidence="5 6" key="1">
    <citation type="submission" date="2019-08" db="EMBL/GenBank/DDBJ databases">
        <authorList>
            <person name="Dhanesh K."/>
            <person name="Kumar G."/>
            <person name="Sasikala C."/>
            <person name="Venkata Ramana C."/>
        </authorList>
    </citation>
    <scope>NUCLEOTIDE SEQUENCE [LARGE SCALE GENOMIC DNA]</scope>
    <source>
        <strain evidence="5 6">JC645</strain>
    </source>
</reference>
<dbReference type="InterPro" id="IPR020841">
    <property type="entry name" value="PKS_Beta-ketoAc_synthase_dom"/>
</dbReference>
<dbReference type="SUPFAM" id="SSF47336">
    <property type="entry name" value="ACP-like"/>
    <property type="match status" value="2"/>
</dbReference>
<feature type="compositionally biased region" description="Polar residues" evidence="2">
    <location>
        <begin position="417"/>
        <end position="435"/>
    </location>
</feature>
<feature type="compositionally biased region" description="Low complexity" evidence="2">
    <location>
        <begin position="1834"/>
        <end position="1843"/>
    </location>
</feature>
<feature type="compositionally biased region" description="Basic and acidic residues" evidence="2">
    <location>
        <begin position="935"/>
        <end position="946"/>
    </location>
</feature>
<keyword evidence="6" id="KW-1185">Reference proteome</keyword>
<dbReference type="InterPro" id="IPR009081">
    <property type="entry name" value="PP-bd_ACP"/>
</dbReference>
<gene>
    <name evidence="5" type="ORF">FYK55_00695</name>
</gene>
<dbReference type="InterPro" id="IPR013120">
    <property type="entry name" value="FAR_NAD-bd"/>
</dbReference>
<dbReference type="PANTHER" id="PTHR43074:SF1">
    <property type="entry name" value="BETA-KETOACYL SYNTHASE FAMILY PROTEIN-RELATED"/>
    <property type="match status" value="1"/>
</dbReference>
<evidence type="ECO:0000256" key="2">
    <source>
        <dbReference type="SAM" id="MobiDB-lite"/>
    </source>
</evidence>
<dbReference type="Proteomes" id="UP000324479">
    <property type="component" value="Unassembled WGS sequence"/>
</dbReference>
<feature type="domain" description="Ketosynthase family 3 (KS3)" evidence="4">
    <location>
        <begin position="453"/>
        <end position="916"/>
    </location>
</feature>
<dbReference type="PANTHER" id="PTHR43074">
    <property type="entry name" value="OMEGA-3 POLYUNSATURATED FATTY ACID SYNTHASE PFAB-RELATED"/>
    <property type="match status" value="1"/>
</dbReference>
<dbReference type="Pfam" id="PF02801">
    <property type="entry name" value="Ketoacyl-synt_C"/>
    <property type="match status" value="1"/>
</dbReference>
<dbReference type="PROSITE" id="PS52004">
    <property type="entry name" value="KS3_2"/>
    <property type="match status" value="1"/>
</dbReference>
<dbReference type="SMART" id="SM00825">
    <property type="entry name" value="PKS_KS"/>
    <property type="match status" value="1"/>
</dbReference>
<feature type="region of interest" description="Disordered" evidence="2">
    <location>
        <begin position="388"/>
        <end position="448"/>
    </location>
</feature>
<evidence type="ECO:0000259" key="3">
    <source>
        <dbReference type="PROSITE" id="PS50075"/>
    </source>
</evidence>
<dbReference type="SUPFAM" id="SSF53901">
    <property type="entry name" value="Thiolase-like"/>
    <property type="match status" value="3"/>
</dbReference>
<proteinExistence type="predicted"/>
<dbReference type="GO" id="GO:0016746">
    <property type="term" value="F:acyltransferase activity"/>
    <property type="evidence" value="ECO:0007669"/>
    <property type="project" value="UniProtKB-KW"/>
</dbReference>
<dbReference type="InterPro" id="IPR016035">
    <property type="entry name" value="Acyl_Trfase/lysoPLipase"/>
</dbReference>
<dbReference type="EMBL" id="VWOX01000001">
    <property type="protein sequence ID" value="KAA5546973.1"/>
    <property type="molecule type" value="Genomic_DNA"/>
</dbReference>
<dbReference type="Pfam" id="PF00550">
    <property type="entry name" value="PP-binding"/>
    <property type="match status" value="2"/>
</dbReference>
<dbReference type="Pfam" id="PF00109">
    <property type="entry name" value="ketoacyl-synt"/>
    <property type="match status" value="2"/>
</dbReference>
<feature type="compositionally biased region" description="Basic and acidic residues" evidence="2">
    <location>
        <begin position="1818"/>
        <end position="1827"/>
    </location>
</feature>
<dbReference type="InterPro" id="IPR052568">
    <property type="entry name" value="PKS-FAS_Synthase"/>
</dbReference>
<dbReference type="SUPFAM" id="SSF55048">
    <property type="entry name" value="Probable ACP-binding domain of malonyl-CoA ACP transacylase"/>
    <property type="match status" value="1"/>
</dbReference>
<dbReference type="RefSeq" id="WP_150074080.1">
    <property type="nucleotide sequence ID" value="NZ_VWOX01000001.1"/>
</dbReference>
<keyword evidence="1 5" id="KW-0808">Transferase</keyword>
<dbReference type="SUPFAM" id="SSF51735">
    <property type="entry name" value="NAD(P)-binding Rossmann-fold domains"/>
    <property type="match status" value="1"/>
</dbReference>
<comment type="caution">
    <text evidence="5">The sequence shown here is derived from an EMBL/GenBank/DDBJ whole genome shotgun (WGS) entry which is preliminary data.</text>
</comment>
<dbReference type="Gene3D" id="3.40.50.720">
    <property type="entry name" value="NAD(P)-binding Rossmann-like Domain"/>
    <property type="match status" value="1"/>
</dbReference>
<dbReference type="InterPro" id="IPR014043">
    <property type="entry name" value="Acyl_transferase_dom"/>
</dbReference>
<dbReference type="Pfam" id="PF07993">
    <property type="entry name" value="NAD_binding_4"/>
    <property type="match status" value="1"/>
</dbReference>
<dbReference type="CDD" id="cd00833">
    <property type="entry name" value="PKS"/>
    <property type="match status" value="1"/>
</dbReference>
<evidence type="ECO:0000256" key="1">
    <source>
        <dbReference type="ARBA" id="ARBA00022679"/>
    </source>
</evidence>
<dbReference type="Gene3D" id="3.40.366.10">
    <property type="entry name" value="Malonyl-Coenzyme A Acyl Carrier Protein, domain 2"/>
    <property type="match status" value="1"/>
</dbReference>
<feature type="region of interest" description="Disordered" evidence="2">
    <location>
        <begin position="918"/>
        <end position="948"/>
    </location>
</feature>